<dbReference type="Proteomes" id="UP000565579">
    <property type="component" value="Unassembled WGS sequence"/>
</dbReference>
<dbReference type="RefSeq" id="WP_185106093.1">
    <property type="nucleotide sequence ID" value="NZ_BAAAXY010000182.1"/>
</dbReference>
<organism evidence="1 2">
    <name type="scientific">Nonomuraea rubra</name>
    <dbReference type="NCBI Taxonomy" id="46180"/>
    <lineage>
        <taxon>Bacteria</taxon>
        <taxon>Bacillati</taxon>
        <taxon>Actinomycetota</taxon>
        <taxon>Actinomycetes</taxon>
        <taxon>Streptosporangiales</taxon>
        <taxon>Streptosporangiaceae</taxon>
        <taxon>Nonomuraea</taxon>
    </lineage>
</organism>
<reference evidence="1 2" key="1">
    <citation type="submission" date="2020-08" db="EMBL/GenBank/DDBJ databases">
        <title>Sequencing the genomes of 1000 actinobacteria strains.</title>
        <authorList>
            <person name="Klenk H.-P."/>
        </authorList>
    </citation>
    <scope>NUCLEOTIDE SEQUENCE [LARGE SCALE GENOMIC DNA]</scope>
    <source>
        <strain evidence="1 2">DSM 43768</strain>
    </source>
</reference>
<accession>A0A7X0NYX4</accession>
<gene>
    <name evidence="1" type="ORF">HD593_006922</name>
</gene>
<evidence type="ECO:0000313" key="2">
    <source>
        <dbReference type="Proteomes" id="UP000565579"/>
    </source>
</evidence>
<dbReference type="EMBL" id="JACHMI010000001">
    <property type="protein sequence ID" value="MBB6552127.1"/>
    <property type="molecule type" value="Genomic_DNA"/>
</dbReference>
<evidence type="ECO:0000313" key="1">
    <source>
        <dbReference type="EMBL" id="MBB6552127.1"/>
    </source>
</evidence>
<sequence>MEIEGDGAPGAEVFRLHEGRYELATAAKAGETLTLTQPFPVSFDPAILTGRRRRS</sequence>
<proteinExistence type="predicted"/>
<name>A0A7X0NYX4_9ACTN</name>
<comment type="caution">
    <text evidence="1">The sequence shown here is derived from an EMBL/GenBank/DDBJ whole genome shotgun (WGS) entry which is preliminary data.</text>
</comment>
<dbReference type="AlphaFoldDB" id="A0A7X0NYX4"/>
<protein>
    <submittedName>
        <fullName evidence="1">Uncharacterized protein</fullName>
    </submittedName>
</protein>
<keyword evidence="2" id="KW-1185">Reference proteome</keyword>